<dbReference type="InterPro" id="IPR002104">
    <property type="entry name" value="Integrase_catalytic"/>
</dbReference>
<keyword evidence="1" id="KW-0229">DNA integration</keyword>
<evidence type="ECO:0000313" key="4">
    <source>
        <dbReference type="EMBL" id="MFK4442070.1"/>
    </source>
</evidence>
<dbReference type="PROSITE" id="PS51898">
    <property type="entry name" value="TYR_RECOMBINASE"/>
    <property type="match status" value="1"/>
</dbReference>
<dbReference type="Gene3D" id="1.10.443.10">
    <property type="entry name" value="Intergrase catalytic core"/>
    <property type="match status" value="1"/>
</dbReference>
<keyword evidence="2" id="KW-0233">DNA recombination</keyword>
<sequence>MPLSESAVAVLRRQVAKKRKPEFTASVFVYRGRPVYQTVTQAWHDACAKAGIRDFRWHDLRHTWASWHVQRGTPLQVLRELGGWETLEMVQRYAHLSADHLAQWVRPMMVHAGPQLAAI</sequence>
<accession>A0ABW8MEH1</accession>
<dbReference type="InterPro" id="IPR050090">
    <property type="entry name" value="Tyrosine_recombinase_XerCD"/>
</dbReference>
<reference evidence="4 5" key="2">
    <citation type="submission" date="2024-11" db="EMBL/GenBank/DDBJ databases">
        <title>Using genomics to understand microbial adaptation to soil warming.</title>
        <authorList>
            <person name="Deangelis K.M. PhD."/>
        </authorList>
    </citation>
    <scope>NUCLEOTIDE SEQUENCE [LARGE SCALE GENOMIC DNA]</scope>
    <source>
        <strain evidence="4 5">GAS97</strain>
    </source>
</reference>
<keyword evidence="5" id="KW-1185">Reference proteome</keyword>
<name>A0ABW8MEH1_9BURK</name>
<evidence type="ECO:0000256" key="2">
    <source>
        <dbReference type="ARBA" id="ARBA00023172"/>
    </source>
</evidence>
<feature type="domain" description="Tyr recombinase" evidence="3">
    <location>
        <begin position="1"/>
        <end position="106"/>
    </location>
</feature>
<organism evidence="4 5">
    <name type="scientific">Caballeronia udeis</name>
    <dbReference type="NCBI Taxonomy" id="1232866"/>
    <lineage>
        <taxon>Bacteria</taxon>
        <taxon>Pseudomonadati</taxon>
        <taxon>Pseudomonadota</taxon>
        <taxon>Betaproteobacteria</taxon>
        <taxon>Burkholderiales</taxon>
        <taxon>Burkholderiaceae</taxon>
        <taxon>Caballeronia</taxon>
    </lineage>
</organism>
<dbReference type="PANTHER" id="PTHR30349">
    <property type="entry name" value="PHAGE INTEGRASE-RELATED"/>
    <property type="match status" value="1"/>
</dbReference>
<dbReference type="InterPro" id="IPR013762">
    <property type="entry name" value="Integrase-like_cat_sf"/>
</dbReference>
<gene>
    <name evidence="4" type="ORF">ABH943_002085</name>
</gene>
<evidence type="ECO:0000259" key="3">
    <source>
        <dbReference type="PROSITE" id="PS51898"/>
    </source>
</evidence>
<dbReference type="Pfam" id="PF00589">
    <property type="entry name" value="Phage_integrase"/>
    <property type="match status" value="1"/>
</dbReference>
<comment type="caution">
    <text evidence="4">The sequence shown here is derived from an EMBL/GenBank/DDBJ whole genome shotgun (WGS) entry which is preliminary data.</text>
</comment>
<evidence type="ECO:0000313" key="5">
    <source>
        <dbReference type="Proteomes" id="UP001620514"/>
    </source>
</evidence>
<dbReference type="EMBL" id="JBIYDN010000005">
    <property type="protein sequence ID" value="MFK4442070.1"/>
    <property type="molecule type" value="Genomic_DNA"/>
</dbReference>
<reference evidence="4 5" key="1">
    <citation type="submission" date="2024-10" db="EMBL/GenBank/DDBJ databases">
        <authorList>
            <person name="Deangelis K."/>
            <person name="Huntemann M."/>
            <person name="Clum A."/>
            <person name="Wang J."/>
            <person name="Palaniappan K."/>
            <person name="Ritter S."/>
            <person name="Chen I.-M."/>
            <person name="Stamatis D."/>
            <person name="Reddy T."/>
            <person name="O'Malley R."/>
            <person name="Daum C."/>
            <person name="Ng V."/>
            <person name="Ivanova N."/>
            <person name="Kyrpides N."/>
            <person name="Woyke T."/>
        </authorList>
    </citation>
    <scope>NUCLEOTIDE SEQUENCE [LARGE SCALE GENOMIC DNA]</scope>
    <source>
        <strain evidence="4 5">GAS97</strain>
    </source>
</reference>
<evidence type="ECO:0000256" key="1">
    <source>
        <dbReference type="ARBA" id="ARBA00022908"/>
    </source>
</evidence>
<proteinExistence type="predicted"/>
<dbReference type="SUPFAM" id="SSF56349">
    <property type="entry name" value="DNA breaking-rejoining enzymes"/>
    <property type="match status" value="1"/>
</dbReference>
<dbReference type="InterPro" id="IPR011010">
    <property type="entry name" value="DNA_brk_join_enz"/>
</dbReference>
<protein>
    <submittedName>
        <fullName evidence="4">Integrase</fullName>
    </submittedName>
</protein>
<dbReference type="PANTHER" id="PTHR30349:SF64">
    <property type="entry name" value="PROPHAGE INTEGRASE INTD-RELATED"/>
    <property type="match status" value="1"/>
</dbReference>
<dbReference type="Proteomes" id="UP001620514">
    <property type="component" value="Unassembled WGS sequence"/>
</dbReference>